<reference evidence="1" key="1">
    <citation type="journal article" date="2023" name="BMC Genomics">
        <title>Chromosome-level genome assemblies of Cutaneotrichosporon spp. (Trichosporonales, Basidiomycota) reveal imbalanced evolution between nucleotide sequences and chromosome synteny.</title>
        <authorList>
            <person name="Kobayashi Y."/>
            <person name="Kayamori A."/>
            <person name="Aoki K."/>
            <person name="Shiwa Y."/>
            <person name="Matsutani M."/>
            <person name="Fujita N."/>
            <person name="Sugita T."/>
            <person name="Iwasaki W."/>
            <person name="Tanaka N."/>
            <person name="Takashima M."/>
        </authorList>
    </citation>
    <scope>NUCLEOTIDE SEQUENCE</scope>
    <source>
        <strain evidence="1">HIS016</strain>
    </source>
</reference>
<dbReference type="Proteomes" id="UP001222932">
    <property type="component" value="Unassembled WGS sequence"/>
</dbReference>
<evidence type="ECO:0000313" key="1">
    <source>
        <dbReference type="EMBL" id="GMK55452.1"/>
    </source>
</evidence>
<dbReference type="EMBL" id="BTCM01000002">
    <property type="protein sequence ID" value="GMK55452.1"/>
    <property type="molecule type" value="Genomic_DNA"/>
</dbReference>
<gene>
    <name evidence="1" type="ORF">CspeluHIS016_0205080</name>
</gene>
<sequence>MPVLGRISSNKENSAIYSGSATLRKPRLAGIGNAPNRARVQPGTHADKAAKIQRAFRKASLRKDRRLRAALVPVESFRKPLPDTEAQAFTGPPLFPTDRQVPVQGFLIRDSKGNVLRVPMCLPKHPIAPNPDMTMSDGTVVPTLYVQSSLAPLLPRIYTFGAYFQPFPHISSPPTHDPATVDRLRKSFAWGVPYIINGHDLDGTLAATIRPFQPDVCLAVRQRGTKGAFHITAINYTVYAAFFAYFPRRFNLSPSAPVSDAITKGVNDNESAPEELPHVDDMEAIDDCAPDECSSISSVSAVASLEVGEHIHLPILALELPDPSTMHLIHQRLHHPYTKWQPSLLGLNLHQAITPVEAQTYLAKRSLFELFKVLSKLQGVWRNISALGLENDAMWRELGSAYSIVISVIVGRVRELQGKTGQAQREMV</sequence>
<organism evidence="1 2">
    <name type="scientific">Cutaneotrichosporon spelunceum</name>
    <dbReference type="NCBI Taxonomy" id="1672016"/>
    <lineage>
        <taxon>Eukaryota</taxon>
        <taxon>Fungi</taxon>
        <taxon>Dikarya</taxon>
        <taxon>Basidiomycota</taxon>
        <taxon>Agaricomycotina</taxon>
        <taxon>Tremellomycetes</taxon>
        <taxon>Trichosporonales</taxon>
        <taxon>Trichosporonaceae</taxon>
        <taxon>Cutaneotrichosporon</taxon>
    </lineage>
</organism>
<dbReference type="AlphaFoldDB" id="A0AAD3TS35"/>
<proteinExistence type="predicted"/>
<keyword evidence="2" id="KW-1185">Reference proteome</keyword>
<name>A0AAD3TS35_9TREE</name>
<reference evidence="1" key="2">
    <citation type="submission" date="2023-06" db="EMBL/GenBank/DDBJ databases">
        <authorList>
            <person name="Kobayashi Y."/>
            <person name="Kayamori A."/>
            <person name="Aoki K."/>
            <person name="Shiwa Y."/>
            <person name="Fujita N."/>
            <person name="Sugita T."/>
            <person name="Iwasaki W."/>
            <person name="Tanaka N."/>
            <person name="Takashima M."/>
        </authorList>
    </citation>
    <scope>NUCLEOTIDE SEQUENCE</scope>
    <source>
        <strain evidence="1">HIS016</strain>
    </source>
</reference>
<protein>
    <submittedName>
        <fullName evidence="1">Uncharacterized protein</fullName>
    </submittedName>
</protein>
<accession>A0AAD3TS35</accession>
<comment type="caution">
    <text evidence="1">The sequence shown here is derived from an EMBL/GenBank/DDBJ whole genome shotgun (WGS) entry which is preliminary data.</text>
</comment>
<evidence type="ECO:0000313" key="2">
    <source>
        <dbReference type="Proteomes" id="UP001222932"/>
    </source>
</evidence>